<keyword evidence="4 6" id="KW-1133">Transmembrane helix</keyword>
<feature type="transmembrane region" description="Helical" evidence="6">
    <location>
        <begin position="430"/>
        <end position="448"/>
    </location>
</feature>
<dbReference type="PANTHER" id="PTHR30250:SF26">
    <property type="entry name" value="PSMA PROTEIN"/>
    <property type="match status" value="1"/>
</dbReference>
<evidence type="ECO:0000313" key="8">
    <source>
        <dbReference type="Proteomes" id="UP000199050"/>
    </source>
</evidence>
<dbReference type="EMBL" id="FNDX01000051">
    <property type="protein sequence ID" value="SDK71755.1"/>
    <property type="molecule type" value="Genomic_DNA"/>
</dbReference>
<dbReference type="InterPro" id="IPR050833">
    <property type="entry name" value="Poly_Biosynth_Transport"/>
</dbReference>
<feature type="transmembrane region" description="Helical" evidence="6">
    <location>
        <begin position="46"/>
        <end position="68"/>
    </location>
</feature>
<evidence type="ECO:0000256" key="2">
    <source>
        <dbReference type="ARBA" id="ARBA00022475"/>
    </source>
</evidence>
<feature type="transmembrane region" description="Helical" evidence="6">
    <location>
        <begin position="95"/>
        <end position="113"/>
    </location>
</feature>
<dbReference type="STRING" id="1174501.SAMN05216192_15135"/>
<dbReference type="OrthoDB" id="8609648at2"/>
<feature type="transmembrane region" description="Helical" evidence="6">
    <location>
        <begin position="303"/>
        <end position="322"/>
    </location>
</feature>
<organism evidence="7 8">
    <name type="scientific">Paenibacillus typhae</name>
    <dbReference type="NCBI Taxonomy" id="1174501"/>
    <lineage>
        <taxon>Bacteria</taxon>
        <taxon>Bacillati</taxon>
        <taxon>Bacillota</taxon>
        <taxon>Bacilli</taxon>
        <taxon>Bacillales</taxon>
        <taxon>Paenibacillaceae</taxon>
        <taxon>Paenibacillus</taxon>
    </lineage>
</organism>
<evidence type="ECO:0000256" key="4">
    <source>
        <dbReference type="ARBA" id="ARBA00022989"/>
    </source>
</evidence>
<dbReference type="PANTHER" id="PTHR30250">
    <property type="entry name" value="PST FAMILY PREDICTED COLANIC ACID TRANSPORTER"/>
    <property type="match status" value="1"/>
</dbReference>
<protein>
    <submittedName>
        <fullName evidence="7">Membrane protein involved in the export of O-antigen and teichoic acid</fullName>
    </submittedName>
</protein>
<gene>
    <name evidence="7" type="ORF">SAMN05216192_15135</name>
</gene>
<evidence type="ECO:0000256" key="3">
    <source>
        <dbReference type="ARBA" id="ARBA00022692"/>
    </source>
</evidence>
<reference evidence="8" key="1">
    <citation type="submission" date="2016-10" db="EMBL/GenBank/DDBJ databases">
        <authorList>
            <person name="Varghese N."/>
            <person name="Submissions S."/>
        </authorList>
    </citation>
    <scope>NUCLEOTIDE SEQUENCE [LARGE SCALE GENOMIC DNA]</scope>
    <source>
        <strain evidence="8">CGMCC 1.11012</strain>
    </source>
</reference>
<feature type="transmembrane region" description="Helical" evidence="6">
    <location>
        <begin position="460"/>
        <end position="483"/>
    </location>
</feature>
<evidence type="ECO:0000256" key="5">
    <source>
        <dbReference type="ARBA" id="ARBA00023136"/>
    </source>
</evidence>
<evidence type="ECO:0000313" key="7">
    <source>
        <dbReference type="EMBL" id="SDK71755.1"/>
    </source>
</evidence>
<comment type="subcellular location">
    <subcellularLocation>
        <location evidence="1">Cell membrane</location>
        <topology evidence="1">Multi-pass membrane protein</topology>
    </subcellularLocation>
</comment>
<name>A0A1G9E6M3_9BACL</name>
<dbReference type="RefSeq" id="WP_090719153.1">
    <property type="nucleotide sequence ID" value="NZ_CBCSKY010000055.1"/>
</dbReference>
<feature type="transmembrane region" description="Helical" evidence="6">
    <location>
        <begin position="181"/>
        <end position="201"/>
    </location>
</feature>
<keyword evidence="8" id="KW-1185">Reference proteome</keyword>
<dbReference type="AlphaFoldDB" id="A0A1G9E6M3"/>
<sequence>MAKKSILNVLVGVLSQLIVIGLGFYIPRLIILTYGSEANGLITSVVQVITYLSLLEAGVGAASIQALYKHIGNNDKSKINEILTATSSYYRKTGWYYFIAVILISIGYPLVVSSGFSNFTVMAIVLLSGLGGAVNYYFQGKFRVLLLAEGKNYIEASVTALSTIVNNVIRIIMMLNGFDIILVQAVYFVITIIQIIVYQIYMRKHYKWINFKTTPDYQAISQKNSVLIHELSYLVFKNTDVVLLTLFTNLKIVSVYMMYNMIFGVVERVTFTIRDSFKFALGQKYNNNFPKFVRMFNLFESSYISLVFALLTITTILILPFMRLYTSGIEDTNYIDALLPLLFAAVKLLFNARLSSDLVIDIVGHFRKTQWRSILETSINFVLSLILVFPFGAYGVLFGTMVALTYRLIDIVWYTNSKLLKRSSWITYKKWIINLLVSVIIIAVTKQFDFMVTPHSYTMFILDAAVLSVTLVPLFFIAGLLLSRPDAGMLQEMLGPLLAKFKIRKAGRQY</sequence>
<evidence type="ECO:0000256" key="6">
    <source>
        <dbReference type="SAM" id="Phobius"/>
    </source>
</evidence>
<feature type="transmembrane region" description="Helical" evidence="6">
    <location>
        <begin position="241"/>
        <end position="259"/>
    </location>
</feature>
<feature type="transmembrane region" description="Helical" evidence="6">
    <location>
        <begin position="381"/>
        <end position="409"/>
    </location>
</feature>
<dbReference type="GO" id="GO:0005886">
    <property type="term" value="C:plasma membrane"/>
    <property type="evidence" value="ECO:0007669"/>
    <property type="project" value="UniProtKB-SubCell"/>
</dbReference>
<keyword evidence="2" id="KW-1003">Cell membrane</keyword>
<proteinExistence type="predicted"/>
<accession>A0A1G9E6M3</accession>
<keyword evidence="5 6" id="KW-0472">Membrane</keyword>
<evidence type="ECO:0000256" key="1">
    <source>
        <dbReference type="ARBA" id="ARBA00004651"/>
    </source>
</evidence>
<keyword evidence="3 6" id="KW-0812">Transmembrane</keyword>
<dbReference type="Proteomes" id="UP000199050">
    <property type="component" value="Unassembled WGS sequence"/>
</dbReference>
<feature type="transmembrane region" description="Helical" evidence="6">
    <location>
        <begin position="7"/>
        <end position="26"/>
    </location>
</feature>
<feature type="transmembrane region" description="Helical" evidence="6">
    <location>
        <begin position="119"/>
        <end position="138"/>
    </location>
</feature>